<keyword evidence="2" id="KW-0812">Transmembrane</keyword>
<evidence type="ECO:0000313" key="3">
    <source>
        <dbReference type="EMBL" id="RJF90276.1"/>
    </source>
</evidence>
<feature type="transmembrane region" description="Helical" evidence="2">
    <location>
        <begin position="70"/>
        <end position="89"/>
    </location>
</feature>
<gene>
    <name evidence="3" type="ORF">D3876_08360</name>
</gene>
<dbReference type="SUPFAM" id="SSF103473">
    <property type="entry name" value="MFS general substrate transporter"/>
    <property type="match status" value="1"/>
</dbReference>
<dbReference type="AlphaFoldDB" id="A0A418WJQ8"/>
<evidence type="ECO:0000256" key="1">
    <source>
        <dbReference type="SAM" id="MobiDB-lite"/>
    </source>
</evidence>
<dbReference type="EMBL" id="QYUM01000003">
    <property type="protein sequence ID" value="RJF90276.1"/>
    <property type="molecule type" value="Genomic_DNA"/>
</dbReference>
<keyword evidence="4" id="KW-1185">Reference proteome</keyword>
<proteinExistence type="predicted"/>
<feature type="region of interest" description="Disordered" evidence="1">
    <location>
        <begin position="1"/>
        <end position="22"/>
    </location>
</feature>
<accession>A0A418WJQ8</accession>
<dbReference type="InterPro" id="IPR036259">
    <property type="entry name" value="MFS_trans_sf"/>
</dbReference>
<protein>
    <recommendedName>
        <fullName evidence="5">MFS transporter</fullName>
    </recommendedName>
</protein>
<name>A0A418WJQ8_9SPHN</name>
<evidence type="ECO:0000313" key="4">
    <source>
        <dbReference type="Proteomes" id="UP000286100"/>
    </source>
</evidence>
<sequence length="117" mass="12893">MKAGAVVNDAIDSEKGPWPGGPSEWKSGARCLVGAIAGYATGFGFMYFSANLFIQPMREEFGWTASEATFLPITTLVMALLFPVSGHLVERFWSTPTGCDWAVWARPMLYPARLYSY</sequence>
<reference evidence="3 4" key="1">
    <citation type="submission" date="2018-09" db="EMBL/GenBank/DDBJ databases">
        <authorList>
            <person name="Zhu H."/>
        </authorList>
    </citation>
    <scope>NUCLEOTIDE SEQUENCE [LARGE SCALE GENOMIC DNA]</scope>
    <source>
        <strain evidence="3 4">K2R01-6</strain>
    </source>
</reference>
<feature type="transmembrane region" description="Helical" evidence="2">
    <location>
        <begin position="31"/>
        <end position="50"/>
    </location>
</feature>
<keyword evidence="2" id="KW-1133">Transmembrane helix</keyword>
<dbReference type="Proteomes" id="UP000286100">
    <property type="component" value="Unassembled WGS sequence"/>
</dbReference>
<keyword evidence="2" id="KW-0472">Membrane</keyword>
<evidence type="ECO:0008006" key="5">
    <source>
        <dbReference type="Google" id="ProtNLM"/>
    </source>
</evidence>
<organism evidence="3 4">
    <name type="scientific">Sphingomonas cavernae</name>
    <dbReference type="NCBI Taxonomy" id="2320861"/>
    <lineage>
        <taxon>Bacteria</taxon>
        <taxon>Pseudomonadati</taxon>
        <taxon>Pseudomonadota</taxon>
        <taxon>Alphaproteobacteria</taxon>
        <taxon>Sphingomonadales</taxon>
        <taxon>Sphingomonadaceae</taxon>
        <taxon>Sphingomonas</taxon>
    </lineage>
</organism>
<comment type="caution">
    <text evidence="3">The sequence shown here is derived from an EMBL/GenBank/DDBJ whole genome shotgun (WGS) entry which is preliminary data.</text>
</comment>
<evidence type="ECO:0000256" key="2">
    <source>
        <dbReference type="SAM" id="Phobius"/>
    </source>
</evidence>